<proteinExistence type="predicted"/>
<keyword evidence="2" id="KW-1185">Reference proteome</keyword>
<evidence type="ECO:0000313" key="2">
    <source>
        <dbReference type="Proteomes" id="UP000821866"/>
    </source>
</evidence>
<reference evidence="1" key="1">
    <citation type="journal article" date="2020" name="Cell">
        <title>Large-Scale Comparative Analyses of Tick Genomes Elucidate Their Genetic Diversity and Vector Capacities.</title>
        <authorList>
            <consortium name="Tick Genome and Microbiome Consortium (TIGMIC)"/>
            <person name="Jia N."/>
            <person name="Wang J."/>
            <person name="Shi W."/>
            <person name="Du L."/>
            <person name="Sun Y."/>
            <person name="Zhan W."/>
            <person name="Jiang J.F."/>
            <person name="Wang Q."/>
            <person name="Zhang B."/>
            <person name="Ji P."/>
            <person name="Bell-Sakyi L."/>
            <person name="Cui X.M."/>
            <person name="Yuan T.T."/>
            <person name="Jiang B.G."/>
            <person name="Yang W.F."/>
            <person name="Lam T.T."/>
            <person name="Chang Q.C."/>
            <person name="Ding S.J."/>
            <person name="Wang X.J."/>
            <person name="Zhu J.G."/>
            <person name="Ruan X.D."/>
            <person name="Zhao L."/>
            <person name="Wei J.T."/>
            <person name="Ye R.Z."/>
            <person name="Que T.C."/>
            <person name="Du C.H."/>
            <person name="Zhou Y.H."/>
            <person name="Cheng J.X."/>
            <person name="Dai P.F."/>
            <person name="Guo W.B."/>
            <person name="Han X.H."/>
            <person name="Huang E.J."/>
            <person name="Li L.F."/>
            <person name="Wei W."/>
            <person name="Gao Y.C."/>
            <person name="Liu J.Z."/>
            <person name="Shao H.Z."/>
            <person name="Wang X."/>
            <person name="Wang C.C."/>
            <person name="Yang T.C."/>
            <person name="Huo Q.B."/>
            <person name="Li W."/>
            <person name="Chen H.Y."/>
            <person name="Chen S.E."/>
            <person name="Zhou L.G."/>
            <person name="Ni X.B."/>
            <person name="Tian J.H."/>
            <person name="Sheng Y."/>
            <person name="Liu T."/>
            <person name="Pan Y.S."/>
            <person name="Xia L.Y."/>
            <person name="Li J."/>
            <person name="Zhao F."/>
            <person name="Cao W.C."/>
        </authorList>
    </citation>
    <scope>NUCLEOTIDE SEQUENCE</scope>
    <source>
        <strain evidence="1">Rmic-2018</strain>
    </source>
</reference>
<organism evidence="1 2">
    <name type="scientific">Rhipicephalus microplus</name>
    <name type="common">Cattle tick</name>
    <name type="synonym">Boophilus microplus</name>
    <dbReference type="NCBI Taxonomy" id="6941"/>
    <lineage>
        <taxon>Eukaryota</taxon>
        <taxon>Metazoa</taxon>
        <taxon>Ecdysozoa</taxon>
        <taxon>Arthropoda</taxon>
        <taxon>Chelicerata</taxon>
        <taxon>Arachnida</taxon>
        <taxon>Acari</taxon>
        <taxon>Parasitiformes</taxon>
        <taxon>Ixodida</taxon>
        <taxon>Ixodoidea</taxon>
        <taxon>Ixodidae</taxon>
        <taxon>Rhipicephalinae</taxon>
        <taxon>Rhipicephalus</taxon>
        <taxon>Boophilus</taxon>
    </lineage>
</organism>
<reference evidence="1" key="2">
    <citation type="submission" date="2021-09" db="EMBL/GenBank/DDBJ databases">
        <authorList>
            <person name="Jia N."/>
            <person name="Wang J."/>
            <person name="Shi W."/>
            <person name="Du L."/>
            <person name="Sun Y."/>
            <person name="Zhan W."/>
            <person name="Jiang J."/>
            <person name="Wang Q."/>
            <person name="Zhang B."/>
            <person name="Ji P."/>
            <person name="Sakyi L.B."/>
            <person name="Cui X."/>
            <person name="Yuan T."/>
            <person name="Jiang B."/>
            <person name="Yang W."/>
            <person name="Lam T.T.-Y."/>
            <person name="Chang Q."/>
            <person name="Ding S."/>
            <person name="Wang X."/>
            <person name="Zhu J."/>
            <person name="Ruan X."/>
            <person name="Zhao L."/>
            <person name="Wei J."/>
            <person name="Que T."/>
            <person name="Du C."/>
            <person name="Cheng J."/>
            <person name="Dai P."/>
            <person name="Han X."/>
            <person name="Huang E."/>
            <person name="Gao Y."/>
            <person name="Liu J."/>
            <person name="Shao H."/>
            <person name="Ye R."/>
            <person name="Li L."/>
            <person name="Wei W."/>
            <person name="Wang X."/>
            <person name="Wang C."/>
            <person name="Huo Q."/>
            <person name="Li W."/>
            <person name="Guo W."/>
            <person name="Chen H."/>
            <person name="Chen S."/>
            <person name="Zhou L."/>
            <person name="Zhou L."/>
            <person name="Ni X."/>
            <person name="Tian J."/>
            <person name="Zhou Y."/>
            <person name="Sheng Y."/>
            <person name="Liu T."/>
            <person name="Pan Y."/>
            <person name="Xia L."/>
            <person name="Li J."/>
            <person name="Zhao F."/>
            <person name="Cao W."/>
        </authorList>
    </citation>
    <scope>NUCLEOTIDE SEQUENCE</scope>
    <source>
        <strain evidence="1">Rmic-2018</strain>
        <tissue evidence="1">Larvae</tissue>
    </source>
</reference>
<dbReference type="Proteomes" id="UP000821866">
    <property type="component" value="Unassembled WGS sequence"/>
</dbReference>
<dbReference type="AlphaFoldDB" id="A0A9J6CSI6"/>
<comment type="caution">
    <text evidence="1">The sequence shown here is derived from an EMBL/GenBank/DDBJ whole genome shotgun (WGS) entry which is preliminary data.</text>
</comment>
<gene>
    <name evidence="1" type="ORF">HPB51_029782</name>
</gene>
<name>A0A9J6CSI6_RHIMP</name>
<sequence>MPPLPTEDIKIVIRPKGALHIAKVGSPVVTAAIVQADELTDNESIKDTVCPNIQQNIVVVSTPDPGHADRYVRIRSLQVNGVIHNVNACETAAEHTPKGVIREIPLTETPQQIHNNIVTARNPMALAAKRIASTTTVVIAFDGQDVPYQFRYRRTLLQCSLYRKQIDVFYHCGRLGHHMGVCPYPKNKICRGCGAHNPPVEL</sequence>
<evidence type="ECO:0000313" key="1">
    <source>
        <dbReference type="EMBL" id="KAH7931614.1"/>
    </source>
</evidence>
<evidence type="ECO:0008006" key="3">
    <source>
        <dbReference type="Google" id="ProtNLM"/>
    </source>
</evidence>
<dbReference type="VEuPathDB" id="VectorBase:LOC119164627"/>
<dbReference type="EMBL" id="JABSTU010006887">
    <property type="protein sequence ID" value="KAH7931614.1"/>
    <property type="molecule type" value="Genomic_DNA"/>
</dbReference>
<protein>
    <recommendedName>
        <fullName evidence="3">CCHC-type domain-containing protein</fullName>
    </recommendedName>
</protein>
<accession>A0A9J6CSI6</accession>